<evidence type="ECO:0000313" key="3">
    <source>
        <dbReference type="EMBL" id="KNC76915.1"/>
    </source>
</evidence>
<dbReference type="EMBL" id="KQ242917">
    <property type="protein sequence ID" value="KNC76915.1"/>
    <property type="molecule type" value="Genomic_DNA"/>
</dbReference>
<evidence type="ECO:0000313" key="4">
    <source>
        <dbReference type="Proteomes" id="UP000054560"/>
    </source>
</evidence>
<keyword evidence="2" id="KW-0456">Lyase</keyword>
<dbReference type="OrthoDB" id="5824at2759"/>
<proteinExistence type="predicted"/>
<name>A0A0L0FJH0_9EUKA</name>
<evidence type="ECO:0000256" key="2">
    <source>
        <dbReference type="ARBA" id="ARBA00023239"/>
    </source>
</evidence>
<dbReference type="SUPFAM" id="SSF53800">
    <property type="entry name" value="Chelatase"/>
    <property type="match status" value="1"/>
</dbReference>
<evidence type="ECO:0000256" key="1">
    <source>
        <dbReference type="ARBA" id="ARBA00022723"/>
    </source>
</evidence>
<keyword evidence="4" id="KW-1185">Reference proteome</keyword>
<sequence length="121" mass="12457">MTNAVSAALGGFAEVVIGASMERREGDAYAFNEPLLEGTLFNLEGNGSGDFVVAMMFLQPGRHAGSGGDVATILKEEETQHPGLKTHITDLMGSGDDIIPILADRFSECLASAAAASAGSI</sequence>
<dbReference type="Gene3D" id="3.40.50.1400">
    <property type="match status" value="1"/>
</dbReference>
<keyword evidence="1" id="KW-0479">Metal-binding</keyword>
<protein>
    <submittedName>
        <fullName evidence="3">Sirohydrochlorin cobaltochelatase</fullName>
    </submittedName>
</protein>
<dbReference type="AlphaFoldDB" id="A0A0L0FJH0"/>
<dbReference type="InterPro" id="IPR002762">
    <property type="entry name" value="CbiX-like"/>
</dbReference>
<dbReference type="GO" id="GO:0046872">
    <property type="term" value="F:metal ion binding"/>
    <property type="evidence" value="ECO:0007669"/>
    <property type="project" value="UniProtKB-KW"/>
</dbReference>
<dbReference type="GO" id="GO:0016829">
    <property type="term" value="F:lyase activity"/>
    <property type="evidence" value="ECO:0007669"/>
    <property type="project" value="UniProtKB-KW"/>
</dbReference>
<dbReference type="Pfam" id="PF01903">
    <property type="entry name" value="CbiX"/>
    <property type="match status" value="1"/>
</dbReference>
<accession>A0A0L0FJH0</accession>
<dbReference type="RefSeq" id="XP_014150817.1">
    <property type="nucleotide sequence ID" value="XM_014295342.1"/>
</dbReference>
<dbReference type="eggNOG" id="ENOG502SB94">
    <property type="taxonomic scope" value="Eukaryota"/>
</dbReference>
<reference evidence="3 4" key="1">
    <citation type="submission" date="2011-02" db="EMBL/GenBank/DDBJ databases">
        <title>The Genome Sequence of Sphaeroforma arctica JP610.</title>
        <authorList>
            <consortium name="The Broad Institute Genome Sequencing Platform"/>
            <person name="Russ C."/>
            <person name="Cuomo C."/>
            <person name="Young S.K."/>
            <person name="Zeng Q."/>
            <person name="Gargeya S."/>
            <person name="Alvarado L."/>
            <person name="Berlin A."/>
            <person name="Chapman S.B."/>
            <person name="Chen Z."/>
            <person name="Freedman E."/>
            <person name="Gellesch M."/>
            <person name="Goldberg J."/>
            <person name="Griggs A."/>
            <person name="Gujja S."/>
            <person name="Heilman E."/>
            <person name="Heiman D."/>
            <person name="Howarth C."/>
            <person name="Mehta T."/>
            <person name="Neiman D."/>
            <person name="Pearson M."/>
            <person name="Roberts A."/>
            <person name="Saif S."/>
            <person name="Shea T."/>
            <person name="Shenoy N."/>
            <person name="Sisk P."/>
            <person name="Stolte C."/>
            <person name="Sykes S."/>
            <person name="White J."/>
            <person name="Yandava C."/>
            <person name="Burger G."/>
            <person name="Gray M.W."/>
            <person name="Holland P.W.H."/>
            <person name="King N."/>
            <person name="Lang F.B.F."/>
            <person name="Roger A.J."/>
            <person name="Ruiz-Trillo I."/>
            <person name="Haas B."/>
            <person name="Nusbaum C."/>
            <person name="Birren B."/>
        </authorList>
    </citation>
    <scope>NUCLEOTIDE SEQUENCE [LARGE SCALE GENOMIC DNA]</scope>
    <source>
        <strain evidence="3 4">JP610</strain>
    </source>
</reference>
<dbReference type="Proteomes" id="UP000054560">
    <property type="component" value="Unassembled WGS sequence"/>
</dbReference>
<gene>
    <name evidence="3" type="ORF">SARC_10607</name>
</gene>
<dbReference type="GeneID" id="25911111"/>
<organism evidence="3 4">
    <name type="scientific">Sphaeroforma arctica JP610</name>
    <dbReference type="NCBI Taxonomy" id="667725"/>
    <lineage>
        <taxon>Eukaryota</taxon>
        <taxon>Ichthyosporea</taxon>
        <taxon>Ichthyophonida</taxon>
        <taxon>Sphaeroforma</taxon>
    </lineage>
</organism>